<accession>A0A426DDV6</accession>
<dbReference type="AlphaFoldDB" id="A0A426DDV6"/>
<dbReference type="Gene3D" id="3.40.50.1820">
    <property type="entry name" value="alpha/beta hydrolase"/>
    <property type="match status" value="1"/>
</dbReference>
<keyword evidence="2" id="KW-1185">Reference proteome</keyword>
<dbReference type="EMBL" id="RHJS01000002">
    <property type="protein sequence ID" value="RRK31010.1"/>
    <property type="molecule type" value="Genomic_DNA"/>
</dbReference>
<reference evidence="1" key="1">
    <citation type="submission" date="2018-10" db="EMBL/GenBank/DDBJ databases">
        <title>Schaedlerella arabinophila gen. nov. sp. nov., isolated from the mouse intestinal tract and comparative analysis with the genome of the closely related altered Schaedler flora strain ASF502.</title>
        <authorList>
            <person name="Miyake S."/>
            <person name="Soh M."/>
            <person name="Seedorf H."/>
        </authorList>
    </citation>
    <scope>NUCLEOTIDE SEQUENCE [LARGE SCALE GENOMIC DNA]</scope>
    <source>
        <strain evidence="1">DSM 106076</strain>
    </source>
</reference>
<dbReference type="GO" id="GO:0016747">
    <property type="term" value="F:acyltransferase activity, transferring groups other than amino-acyl groups"/>
    <property type="evidence" value="ECO:0007669"/>
    <property type="project" value="TreeGrafter"/>
</dbReference>
<evidence type="ECO:0000313" key="2">
    <source>
        <dbReference type="Proteomes" id="UP000274920"/>
    </source>
</evidence>
<dbReference type="SUPFAM" id="SSF53474">
    <property type="entry name" value="alpha/beta-Hydrolases"/>
    <property type="match status" value="1"/>
</dbReference>
<organism evidence="1 2">
    <name type="scientific">Schaedlerella arabinosiphila</name>
    <dbReference type="NCBI Taxonomy" id="2044587"/>
    <lineage>
        <taxon>Bacteria</taxon>
        <taxon>Bacillati</taxon>
        <taxon>Bacillota</taxon>
        <taxon>Clostridia</taxon>
        <taxon>Lachnospirales</taxon>
        <taxon>Lachnospiraceae</taxon>
        <taxon>Schaedlerella</taxon>
    </lineage>
</organism>
<protein>
    <submittedName>
        <fullName evidence="1">Acetylesterase</fullName>
    </submittedName>
</protein>
<dbReference type="PANTHER" id="PTHR48098:SF1">
    <property type="entry name" value="DIACYLGLYCEROL ACYLTRANSFERASE_MYCOLYLTRANSFERASE AG85A"/>
    <property type="match status" value="1"/>
</dbReference>
<dbReference type="InterPro" id="IPR029058">
    <property type="entry name" value="AB_hydrolase_fold"/>
</dbReference>
<proteinExistence type="predicted"/>
<dbReference type="InterPro" id="IPR000801">
    <property type="entry name" value="Esterase-like"/>
</dbReference>
<evidence type="ECO:0000313" key="1">
    <source>
        <dbReference type="EMBL" id="RRK31010.1"/>
    </source>
</evidence>
<sequence length="267" mass="30591">MAIIQVKFFSNCLMRNVPFTAVLPNDGAFSEYGEPDFITGKMRTLYLLHGYTGDETDYLVNTRVRELSKKYGIAVVMPDGDNSFYVDNPVEKRYFGRYIGEELVEYTRRLFHLSHKREDTFIGGLSMGGYGAMRNGLKYTRNFSKIIALSGAYVPVRIVDRGGVPADDGISDAAYQCRVFGDPKKIGESDLDPRFIYQELKRNGEEIPKIYMAEGSEDILLKENHTVRDFLKEQNADFVYIEDSGCHDWDFWNKHLEEAFVFLVGEN</sequence>
<dbReference type="Pfam" id="PF00756">
    <property type="entry name" value="Esterase"/>
    <property type="match status" value="1"/>
</dbReference>
<dbReference type="PANTHER" id="PTHR48098">
    <property type="entry name" value="ENTEROCHELIN ESTERASE-RELATED"/>
    <property type="match status" value="1"/>
</dbReference>
<dbReference type="Proteomes" id="UP000274920">
    <property type="component" value="Unassembled WGS sequence"/>
</dbReference>
<dbReference type="InterPro" id="IPR050583">
    <property type="entry name" value="Mycobacterial_A85_antigen"/>
</dbReference>
<gene>
    <name evidence="1" type="ORF">EBB54_06215</name>
</gene>
<dbReference type="RefSeq" id="WP_125126763.1">
    <property type="nucleotide sequence ID" value="NZ_RHJS01000002.1"/>
</dbReference>
<name>A0A426DDV6_9FIRM</name>
<comment type="caution">
    <text evidence="1">The sequence shown here is derived from an EMBL/GenBank/DDBJ whole genome shotgun (WGS) entry which is preliminary data.</text>
</comment>